<organism evidence="1 2">
    <name type="scientific">Streptosporangium oxazolinicum</name>
    <dbReference type="NCBI Taxonomy" id="909287"/>
    <lineage>
        <taxon>Bacteria</taxon>
        <taxon>Bacillati</taxon>
        <taxon>Actinomycetota</taxon>
        <taxon>Actinomycetes</taxon>
        <taxon>Streptosporangiales</taxon>
        <taxon>Streptosporangiaceae</taxon>
        <taxon>Streptosporangium</taxon>
    </lineage>
</organism>
<gene>
    <name evidence="1" type="ORF">GCM10022252_76070</name>
</gene>
<evidence type="ECO:0000313" key="2">
    <source>
        <dbReference type="Proteomes" id="UP001501251"/>
    </source>
</evidence>
<sequence>MNQSLRRPNRPGIPVSQIETTQVGNNMARVEAVTGRPPTSLAPVLRGKAQLDPAEIARIEALYAESDRASHESALTRREEGRARLWHRRVPQKYRTATYDQFKPQQDPTGMHLATRTKTTNAVTAWLDGPHQGLLLKGPSRHGKSYAAYAIGHAARARGLYVSAWSMPILNKALRGDLGEKEGTAAWTDVLDSDLLYLDDIGRENVTRWTTEQLHIIAEHRLTTGDDDGDGGTRTWPRRTITSTNLGYSDLIELYGDPLVERLLEDAMVAVIEGQKLSAFATDPF</sequence>
<name>A0ABP8BLQ4_9ACTN</name>
<dbReference type="SUPFAM" id="SSF52540">
    <property type="entry name" value="P-loop containing nucleoside triphosphate hydrolases"/>
    <property type="match status" value="1"/>
</dbReference>
<dbReference type="Proteomes" id="UP001501251">
    <property type="component" value="Unassembled WGS sequence"/>
</dbReference>
<evidence type="ECO:0008006" key="3">
    <source>
        <dbReference type="Google" id="ProtNLM"/>
    </source>
</evidence>
<comment type="caution">
    <text evidence="1">The sequence shown here is derived from an EMBL/GenBank/DDBJ whole genome shotgun (WGS) entry which is preliminary data.</text>
</comment>
<reference evidence="2" key="1">
    <citation type="journal article" date="2019" name="Int. J. Syst. Evol. Microbiol.">
        <title>The Global Catalogue of Microorganisms (GCM) 10K type strain sequencing project: providing services to taxonomists for standard genome sequencing and annotation.</title>
        <authorList>
            <consortium name="The Broad Institute Genomics Platform"/>
            <consortium name="The Broad Institute Genome Sequencing Center for Infectious Disease"/>
            <person name="Wu L."/>
            <person name="Ma J."/>
        </authorList>
    </citation>
    <scope>NUCLEOTIDE SEQUENCE [LARGE SCALE GENOMIC DNA]</scope>
    <source>
        <strain evidence="2">JCM 17388</strain>
    </source>
</reference>
<evidence type="ECO:0000313" key="1">
    <source>
        <dbReference type="EMBL" id="GAA4209480.1"/>
    </source>
</evidence>
<dbReference type="InterPro" id="IPR027417">
    <property type="entry name" value="P-loop_NTPase"/>
</dbReference>
<accession>A0ABP8BLQ4</accession>
<proteinExistence type="predicted"/>
<dbReference type="RefSeq" id="WP_344923185.1">
    <property type="nucleotide sequence ID" value="NZ_BAABAQ010000020.1"/>
</dbReference>
<keyword evidence="2" id="KW-1185">Reference proteome</keyword>
<dbReference type="EMBL" id="BAABAQ010000020">
    <property type="protein sequence ID" value="GAA4209480.1"/>
    <property type="molecule type" value="Genomic_DNA"/>
</dbReference>
<dbReference type="Gene3D" id="3.40.50.300">
    <property type="entry name" value="P-loop containing nucleotide triphosphate hydrolases"/>
    <property type="match status" value="1"/>
</dbReference>
<protein>
    <recommendedName>
        <fullName evidence="3">IstB-like ATP-binding protein domain-containing protein</fullName>
    </recommendedName>
</protein>